<dbReference type="RefSeq" id="WP_189199776.1">
    <property type="nucleotide sequence ID" value="NZ_BMQQ01000001.1"/>
</dbReference>
<name>A0A918GYU4_9ACTN</name>
<sequence length="130" mass="13895">MQPAHAVGFGVVTFGLALMAAGVVWKGRAVRPLSAARARSTLGRRYPRDLLRSADMAIASARGAASQGEPAIVTIDAVVDIARDHFGRTHVPRRDAAAALRLRYEYADCVADCVTDAYDSERRAGVEGEL</sequence>
<reference evidence="2" key="2">
    <citation type="submission" date="2020-09" db="EMBL/GenBank/DDBJ databases">
        <authorList>
            <person name="Sun Q."/>
            <person name="Ohkuma M."/>
        </authorList>
    </citation>
    <scope>NUCLEOTIDE SEQUENCE</scope>
    <source>
        <strain evidence="2">JCM 3172</strain>
    </source>
</reference>
<gene>
    <name evidence="2" type="ORF">GCM10014713_07470</name>
</gene>
<keyword evidence="1" id="KW-1133">Transmembrane helix</keyword>
<keyword evidence="1" id="KW-0812">Transmembrane</keyword>
<reference evidence="2" key="1">
    <citation type="journal article" date="2014" name="Int. J. Syst. Evol. Microbiol.">
        <title>Complete genome sequence of Corynebacterium casei LMG S-19264T (=DSM 44701T), isolated from a smear-ripened cheese.</title>
        <authorList>
            <consortium name="US DOE Joint Genome Institute (JGI-PGF)"/>
            <person name="Walter F."/>
            <person name="Albersmeier A."/>
            <person name="Kalinowski J."/>
            <person name="Ruckert C."/>
        </authorList>
    </citation>
    <scope>NUCLEOTIDE SEQUENCE</scope>
    <source>
        <strain evidence="2">JCM 3172</strain>
    </source>
</reference>
<evidence type="ECO:0000313" key="2">
    <source>
        <dbReference type="EMBL" id="GGT17017.1"/>
    </source>
</evidence>
<comment type="caution">
    <text evidence="2">The sequence shown here is derived from an EMBL/GenBank/DDBJ whole genome shotgun (WGS) entry which is preliminary data.</text>
</comment>
<accession>A0A918GYU4</accession>
<proteinExistence type="predicted"/>
<evidence type="ECO:0000313" key="3">
    <source>
        <dbReference type="Proteomes" id="UP000619486"/>
    </source>
</evidence>
<protein>
    <submittedName>
        <fullName evidence="2">Uncharacterized protein</fullName>
    </submittedName>
</protein>
<evidence type="ECO:0000256" key="1">
    <source>
        <dbReference type="SAM" id="Phobius"/>
    </source>
</evidence>
<organism evidence="2 3">
    <name type="scientific">Streptomyces purpureus</name>
    <dbReference type="NCBI Taxonomy" id="1951"/>
    <lineage>
        <taxon>Bacteria</taxon>
        <taxon>Bacillati</taxon>
        <taxon>Actinomycetota</taxon>
        <taxon>Actinomycetes</taxon>
        <taxon>Kitasatosporales</taxon>
        <taxon>Streptomycetaceae</taxon>
        <taxon>Streptomyces</taxon>
    </lineage>
</organism>
<dbReference type="Proteomes" id="UP000619486">
    <property type="component" value="Unassembled WGS sequence"/>
</dbReference>
<dbReference type="EMBL" id="BMQQ01000001">
    <property type="protein sequence ID" value="GGT17017.1"/>
    <property type="molecule type" value="Genomic_DNA"/>
</dbReference>
<dbReference type="AlphaFoldDB" id="A0A918GYU4"/>
<feature type="transmembrane region" description="Helical" evidence="1">
    <location>
        <begin position="6"/>
        <end position="25"/>
    </location>
</feature>
<keyword evidence="1" id="KW-0472">Membrane</keyword>
<keyword evidence="3" id="KW-1185">Reference proteome</keyword>